<keyword evidence="3" id="KW-1185">Reference proteome</keyword>
<dbReference type="InParanoid" id="A0A067Q5Z5"/>
<dbReference type="SUPFAM" id="SSF56112">
    <property type="entry name" value="Protein kinase-like (PK-like)"/>
    <property type="match status" value="1"/>
</dbReference>
<dbReference type="Proteomes" id="UP000027265">
    <property type="component" value="Unassembled WGS sequence"/>
</dbReference>
<dbReference type="PANTHER" id="PTHR48007:SF4">
    <property type="entry name" value="LEUCINE-RICH REPEAT RECEPTOR-LIKE PROTEIN KINASE PXC1"/>
    <property type="match status" value="1"/>
</dbReference>
<dbReference type="PANTHER" id="PTHR48007">
    <property type="entry name" value="LEUCINE-RICH REPEAT RECEPTOR-LIKE PROTEIN KINASE PXC1"/>
    <property type="match status" value="1"/>
</dbReference>
<evidence type="ECO:0000259" key="1">
    <source>
        <dbReference type="PROSITE" id="PS50011"/>
    </source>
</evidence>
<dbReference type="Gene3D" id="1.10.510.10">
    <property type="entry name" value="Transferase(Phosphotransferase) domain 1"/>
    <property type="match status" value="1"/>
</dbReference>
<dbReference type="EMBL" id="KL197718">
    <property type="protein sequence ID" value="KDQ58016.1"/>
    <property type="molecule type" value="Genomic_DNA"/>
</dbReference>
<organism evidence="2 3">
    <name type="scientific">Jaapia argillacea MUCL 33604</name>
    <dbReference type="NCBI Taxonomy" id="933084"/>
    <lineage>
        <taxon>Eukaryota</taxon>
        <taxon>Fungi</taxon>
        <taxon>Dikarya</taxon>
        <taxon>Basidiomycota</taxon>
        <taxon>Agaricomycotina</taxon>
        <taxon>Agaricomycetes</taxon>
        <taxon>Agaricomycetidae</taxon>
        <taxon>Jaapiales</taxon>
        <taxon>Jaapiaceae</taxon>
        <taxon>Jaapia</taxon>
    </lineage>
</organism>
<dbReference type="AlphaFoldDB" id="A0A067Q5Z5"/>
<dbReference type="InterPro" id="IPR046959">
    <property type="entry name" value="PRK1-6/SRF4-like"/>
</dbReference>
<dbReference type="InterPro" id="IPR011009">
    <property type="entry name" value="Kinase-like_dom_sf"/>
</dbReference>
<reference evidence="3" key="1">
    <citation type="journal article" date="2014" name="Proc. Natl. Acad. Sci. U.S.A.">
        <title>Extensive sampling of basidiomycete genomes demonstrates inadequacy of the white-rot/brown-rot paradigm for wood decay fungi.</title>
        <authorList>
            <person name="Riley R."/>
            <person name="Salamov A.A."/>
            <person name="Brown D.W."/>
            <person name="Nagy L.G."/>
            <person name="Floudas D."/>
            <person name="Held B.W."/>
            <person name="Levasseur A."/>
            <person name="Lombard V."/>
            <person name="Morin E."/>
            <person name="Otillar R."/>
            <person name="Lindquist E.A."/>
            <person name="Sun H."/>
            <person name="LaButti K.M."/>
            <person name="Schmutz J."/>
            <person name="Jabbour D."/>
            <person name="Luo H."/>
            <person name="Baker S.E."/>
            <person name="Pisabarro A.G."/>
            <person name="Walton J.D."/>
            <person name="Blanchette R.A."/>
            <person name="Henrissat B."/>
            <person name="Martin F."/>
            <person name="Cullen D."/>
            <person name="Hibbett D.S."/>
            <person name="Grigoriev I.V."/>
        </authorList>
    </citation>
    <scope>NUCLEOTIDE SEQUENCE [LARGE SCALE GENOMIC DNA]</scope>
    <source>
        <strain evidence="3">MUCL 33604</strain>
    </source>
</reference>
<dbReference type="InterPro" id="IPR000719">
    <property type="entry name" value="Prot_kinase_dom"/>
</dbReference>
<dbReference type="Pfam" id="PF07714">
    <property type="entry name" value="PK_Tyr_Ser-Thr"/>
    <property type="match status" value="1"/>
</dbReference>
<dbReference type="InterPro" id="IPR001245">
    <property type="entry name" value="Ser-Thr/Tyr_kinase_cat_dom"/>
</dbReference>
<evidence type="ECO:0000313" key="3">
    <source>
        <dbReference type="Proteomes" id="UP000027265"/>
    </source>
</evidence>
<accession>A0A067Q5Z5</accession>
<dbReference type="OrthoDB" id="5966500at2759"/>
<dbReference type="HOGENOM" id="CLU_000288_7_18_1"/>
<gene>
    <name evidence="2" type="ORF">JAAARDRAFT_34828</name>
</gene>
<dbReference type="GO" id="GO:0004672">
    <property type="term" value="F:protein kinase activity"/>
    <property type="evidence" value="ECO:0007669"/>
    <property type="project" value="InterPro"/>
</dbReference>
<proteinExistence type="predicted"/>
<dbReference type="PROSITE" id="PS50011">
    <property type="entry name" value="PROTEIN_KINASE_DOM"/>
    <property type="match status" value="1"/>
</dbReference>
<protein>
    <recommendedName>
        <fullName evidence="1">Protein kinase domain-containing protein</fullName>
    </recommendedName>
</protein>
<dbReference type="GO" id="GO:0005524">
    <property type="term" value="F:ATP binding"/>
    <property type="evidence" value="ECO:0007669"/>
    <property type="project" value="InterPro"/>
</dbReference>
<name>A0A067Q5Z5_9AGAM</name>
<sequence>MPYFPNGNLAQYVDGKPESEKLRLLASSASALRGLHHSGIAHGHIAPQNFLVTDDGAVVVSDVLLDVTMREEHWRNNGNVPPPSLWQYRPMEELLPPETSTALVPCSLAGDVFAFGTVIYEILAEKLPSSRRDLNRRLTTGRYRLSSIQRPSSIRNDWIWELLRECLRDDPGSRPSMAEVDNVIRRLVYSF</sequence>
<feature type="domain" description="Protein kinase" evidence="1">
    <location>
        <begin position="1"/>
        <end position="191"/>
    </location>
</feature>
<evidence type="ECO:0000313" key="2">
    <source>
        <dbReference type="EMBL" id="KDQ58016.1"/>
    </source>
</evidence>